<feature type="non-terminal residue" evidence="1">
    <location>
        <position position="1"/>
    </location>
</feature>
<organism evidence="1 2">
    <name type="scientific">Lichtheimia ornata</name>
    <dbReference type="NCBI Taxonomy" id="688661"/>
    <lineage>
        <taxon>Eukaryota</taxon>
        <taxon>Fungi</taxon>
        <taxon>Fungi incertae sedis</taxon>
        <taxon>Mucoromycota</taxon>
        <taxon>Mucoromycotina</taxon>
        <taxon>Mucoromycetes</taxon>
        <taxon>Mucorales</taxon>
        <taxon>Lichtheimiaceae</taxon>
        <taxon>Lichtheimia</taxon>
    </lineage>
</organism>
<dbReference type="AlphaFoldDB" id="A0AAD7V7U4"/>
<dbReference type="EMBL" id="JARTCD010000018">
    <property type="protein sequence ID" value="KAJ8659507.1"/>
    <property type="molecule type" value="Genomic_DNA"/>
</dbReference>
<gene>
    <name evidence="1" type="ORF">O0I10_004872</name>
</gene>
<dbReference type="RefSeq" id="XP_058344420.1">
    <property type="nucleotide sequence ID" value="XM_058484921.1"/>
</dbReference>
<name>A0AAD7V7U4_9FUNG</name>
<accession>A0AAD7V7U4</accession>
<sequence length="221" mass="24755">MSKVLKWKHDKDDLVEVFGPRSDVIAKLKTLATGVSIELIDSKILEIDGPKDKVDHVVKVIERLLMVFGPSTKNYVTIAVGGPQVANDLAALRQTIGANGKVVRVEKLHFSVCKTDVEWSAMEVAQLAKDVAAILAHPPQAIHDSFICDKVAFFSTQVAEFKVYIMLTYNKPHPRVNGNDSRCIEARRWPDYGDNNARHHRLQEEVPGPCQYPRSSHHKQP</sequence>
<protein>
    <submittedName>
        <fullName evidence="1">Uncharacterized protein</fullName>
    </submittedName>
</protein>
<dbReference type="GeneID" id="83212285"/>
<comment type="caution">
    <text evidence="1">The sequence shown here is derived from an EMBL/GenBank/DDBJ whole genome shotgun (WGS) entry which is preliminary data.</text>
</comment>
<proteinExistence type="predicted"/>
<keyword evidence="2" id="KW-1185">Reference proteome</keyword>
<reference evidence="1 2" key="1">
    <citation type="submission" date="2023-03" db="EMBL/GenBank/DDBJ databases">
        <title>Genome sequence of Lichtheimia ornata CBS 291.66.</title>
        <authorList>
            <person name="Mohabir J.T."/>
            <person name="Shea T.P."/>
            <person name="Kurbessoian T."/>
            <person name="Berby B."/>
            <person name="Fontaine J."/>
            <person name="Livny J."/>
            <person name="Gnirke A."/>
            <person name="Stajich J.E."/>
            <person name="Cuomo C.A."/>
        </authorList>
    </citation>
    <scope>NUCLEOTIDE SEQUENCE [LARGE SCALE GENOMIC DNA]</scope>
    <source>
        <strain evidence="1">CBS 291.66</strain>
    </source>
</reference>
<evidence type="ECO:0000313" key="1">
    <source>
        <dbReference type="EMBL" id="KAJ8659507.1"/>
    </source>
</evidence>
<evidence type="ECO:0000313" key="2">
    <source>
        <dbReference type="Proteomes" id="UP001234581"/>
    </source>
</evidence>
<dbReference type="Proteomes" id="UP001234581">
    <property type="component" value="Unassembled WGS sequence"/>
</dbReference>